<dbReference type="Proteomes" id="UP001157418">
    <property type="component" value="Unassembled WGS sequence"/>
</dbReference>
<sequence>MKASCMAIEVEGGKQVIREQIVTGKFVPGEPSTLLEHTQAMHAEVKPFLETDFASYLHLGELDIKGLHQLCIDSDAKGKHLEAKTYRAQPSSTPPGMLLLSSSQLFVLFEALFRFARCL</sequence>
<dbReference type="AlphaFoldDB" id="A0AAU9P8D8"/>
<protein>
    <submittedName>
        <fullName evidence="1">Uncharacterized protein</fullName>
    </submittedName>
</protein>
<keyword evidence="2" id="KW-1185">Reference proteome</keyword>
<proteinExistence type="predicted"/>
<accession>A0AAU9P8D8</accession>
<reference evidence="1 2" key="1">
    <citation type="submission" date="2022-01" db="EMBL/GenBank/DDBJ databases">
        <authorList>
            <person name="Xiong W."/>
            <person name="Schranz E."/>
        </authorList>
    </citation>
    <scope>NUCLEOTIDE SEQUENCE [LARGE SCALE GENOMIC DNA]</scope>
</reference>
<name>A0AAU9P8D8_9ASTR</name>
<gene>
    <name evidence="1" type="ORF">LVIROSA_LOCUS31958</name>
</gene>
<comment type="caution">
    <text evidence="1">The sequence shown here is derived from an EMBL/GenBank/DDBJ whole genome shotgun (WGS) entry which is preliminary data.</text>
</comment>
<dbReference type="EMBL" id="CAKMRJ010005523">
    <property type="protein sequence ID" value="CAH1446248.1"/>
    <property type="molecule type" value="Genomic_DNA"/>
</dbReference>
<evidence type="ECO:0000313" key="1">
    <source>
        <dbReference type="EMBL" id="CAH1446248.1"/>
    </source>
</evidence>
<evidence type="ECO:0000313" key="2">
    <source>
        <dbReference type="Proteomes" id="UP001157418"/>
    </source>
</evidence>
<organism evidence="1 2">
    <name type="scientific">Lactuca virosa</name>
    <dbReference type="NCBI Taxonomy" id="75947"/>
    <lineage>
        <taxon>Eukaryota</taxon>
        <taxon>Viridiplantae</taxon>
        <taxon>Streptophyta</taxon>
        <taxon>Embryophyta</taxon>
        <taxon>Tracheophyta</taxon>
        <taxon>Spermatophyta</taxon>
        <taxon>Magnoliopsida</taxon>
        <taxon>eudicotyledons</taxon>
        <taxon>Gunneridae</taxon>
        <taxon>Pentapetalae</taxon>
        <taxon>asterids</taxon>
        <taxon>campanulids</taxon>
        <taxon>Asterales</taxon>
        <taxon>Asteraceae</taxon>
        <taxon>Cichorioideae</taxon>
        <taxon>Cichorieae</taxon>
        <taxon>Lactucinae</taxon>
        <taxon>Lactuca</taxon>
    </lineage>
</organism>